<comment type="caution">
    <text evidence="1">The sequence shown here is derived from an EMBL/GenBank/DDBJ whole genome shotgun (WGS) entry which is preliminary data.</text>
</comment>
<keyword evidence="2" id="KW-1185">Reference proteome</keyword>
<name>A0A6I3SPR7_HELMO</name>
<dbReference type="Proteomes" id="UP000430670">
    <property type="component" value="Unassembled WGS sequence"/>
</dbReference>
<accession>A0A6I3SPR7</accession>
<dbReference type="RefSeq" id="WP_155478117.1">
    <property type="nucleotide sequence ID" value="NZ_WNKU01000065.1"/>
</dbReference>
<gene>
    <name evidence="1" type="ORF">GJ688_19255</name>
</gene>
<evidence type="ECO:0000313" key="2">
    <source>
        <dbReference type="Proteomes" id="UP000430670"/>
    </source>
</evidence>
<evidence type="ECO:0000313" key="1">
    <source>
        <dbReference type="EMBL" id="MTV51038.1"/>
    </source>
</evidence>
<proteinExistence type="predicted"/>
<dbReference type="OrthoDB" id="1801573at2"/>
<protein>
    <submittedName>
        <fullName evidence="1">Uncharacterized protein</fullName>
    </submittedName>
</protein>
<reference evidence="1 2" key="1">
    <citation type="submission" date="2019-11" db="EMBL/GenBank/DDBJ databases">
        <title>Whole-genome sequence of a the green, strictly anaerobic photosynthetic bacterium Heliobacillus mobilis DSM 6151.</title>
        <authorList>
            <person name="Kyndt J.A."/>
            <person name="Meyer T.E."/>
        </authorList>
    </citation>
    <scope>NUCLEOTIDE SEQUENCE [LARGE SCALE GENOMIC DNA]</scope>
    <source>
        <strain evidence="1 2">DSM 6151</strain>
    </source>
</reference>
<dbReference type="EMBL" id="WNKU01000065">
    <property type="protein sequence ID" value="MTV51038.1"/>
    <property type="molecule type" value="Genomic_DNA"/>
</dbReference>
<dbReference type="AlphaFoldDB" id="A0A6I3SPR7"/>
<sequence length="97" mass="10827">MANKHKALVEITLDKPRRLRYDLNALAELEDKLGVSLQELDQLAMGVKQLRVFLWAGLVHEDPGLSEIDVGAFVDLENLAEVNQKITEAFQLATGKN</sequence>
<organism evidence="1 2">
    <name type="scientific">Heliobacterium mobile</name>
    <name type="common">Heliobacillus mobilis</name>
    <dbReference type="NCBI Taxonomy" id="28064"/>
    <lineage>
        <taxon>Bacteria</taxon>
        <taxon>Bacillati</taxon>
        <taxon>Bacillota</taxon>
        <taxon>Clostridia</taxon>
        <taxon>Eubacteriales</taxon>
        <taxon>Heliobacteriaceae</taxon>
        <taxon>Heliobacterium</taxon>
    </lineage>
</organism>